<dbReference type="EnsemblPlants" id="KQL16468">
    <property type="protein sequence ID" value="KQL16468"/>
    <property type="gene ID" value="SETIT_022638mg"/>
</dbReference>
<dbReference type="AlphaFoldDB" id="K3Z7W8"/>
<dbReference type="Gramene" id="KQL16468">
    <property type="protein sequence ID" value="KQL16468"/>
    <property type="gene ID" value="SETIT_022638mg"/>
</dbReference>
<evidence type="ECO:0000313" key="2">
    <source>
        <dbReference type="EMBL" id="RCV18700.1"/>
    </source>
</evidence>
<evidence type="ECO:0000256" key="1">
    <source>
        <dbReference type="SAM" id="MobiDB-lite"/>
    </source>
</evidence>
<reference evidence="2 4" key="1">
    <citation type="journal article" date="2012" name="Nat. Biotechnol.">
        <title>Reference genome sequence of the model plant Setaria.</title>
        <authorList>
            <person name="Bennetzen J.L."/>
            <person name="Schmutz J."/>
            <person name="Wang H."/>
            <person name="Percifield R."/>
            <person name="Hawkins J."/>
            <person name="Pontaroli A.C."/>
            <person name="Estep M."/>
            <person name="Feng L."/>
            <person name="Vaughn J.N."/>
            <person name="Grimwood J."/>
            <person name="Jenkins J."/>
            <person name="Barry K."/>
            <person name="Lindquist E."/>
            <person name="Hellsten U."/>
            <person name="Deshpande S."/>
            <person name="Wang X."/>
            <person name="Wu X."/>
            <person name="Mitros T."/>
            <person name="Triplett J."/>
            <person name="Yang X."/>
            <person name="Ye C.Y."/>
            <person name="Mauro-Herrera M."/>
            <person name="Wang L."/>
            <person name="Li P."/>
            <person name="Sharma M."/>
            <person name="Sharma R."/>
            <person name="Ronald P.C."/>
            <person name="Panaud O."/>
            <person name="Kellogg E.A."/>
            <person name="Brutnell T.P."/>
            <person name="Doust A.N."/>
            <person name="Tuskan G.A."/>
            <person name="Rokhsar D."/>
            <person name="Devos K.M."/>
        </authorList>
    </citation>
    <scope>NUCLEOTIDE SEQUENCE [LARGE SCALE GENOMIC DNA]</scope>
    <source>
        <strain evidence="4">cv. Yugu1</strain>
        <strain evidence="2">Yugu1</strain>
    </source>
</reference>
<name>K3Z7W8_SETIT</name>
<protein>
    <submittedName>
        <fullName evidence="2 3">Uncharacterized protein</fullName>
    </submittedName>
</protein>
<dbReference type="OMA" id="SNGRPRC"/>
<feature type="region of interest" description="Disordered" evidence="1">
    <location>
        <begin position="229"/>
        <end position="262"/>
    </location>
</feature>
<reference evidence="2" key="2">
    <citation type="submission" date="2015-07" db="EMBL/GenBank/DDBJ databases">
        <authorList>
            <person name="Noorani M."/>
        </authorList>
    </citation>
    <scope>NUCLEOTIDE SEQUENCE</scope>
    <source>
        <strain evidence="2">Yugu1</strain>
    </source>
</reference>
<dbReference type="KEGG" id="sita:101762958"/>
<dbReference type="GeneID" id="101762958"/>
<dbReference type="RefSeq" id="XP_004962672.1">
    <property type="nucleotide sequence ID" value="XM_004962615.4"/>
</dbReference>
<dbReference type="HOGENOM" id="CLU_083158_0_0_1"/>
<reference evidence="3" key="3">
    <citation type="submission" date="2018-08" db="UniProtKB">
        <authorList>
            <consortium name="EnsemblPlants"/>
        </authorList>
    </citation>
    <scope>IDENTIFICATION</scope>
    <source>
        <strain evidence="3">Yugu1</strain>
    </source>
</reference>
<feature type="region of interest" description="Disordered" evidence="1">
    <location>
        <begin position="99"/>
        <end position="180"/>
    </location>
</feature>
<dbReference type="EMBL" id="AGNK02001985">
    <property type="status" value="NOT_ANNOTATED_CDS"/>
    <property type="molecule type" value="Genomic_DNA"/>
</dbReference>
<organism evidence="3 4">
    <name type="scientific">Setaria italica</name>
    <name type="common">Foxtail millet</name>
    <name type="synonym">Panicum italicum</name>
    <dbReference type="NCBI Taxonomy" id="4555"/>
    <lineage>
        <taxon>Eukaryota</taxon>
        <taxon>Viridiplantae</taxon>
        <taxon>Streptophyta</taxon>
        <taxon>Embryophyta</taxon>
        <taxon>Tracheophyta</taxon>
        <taxon>Spermatophyta</taxon>
        <taxon>Magnoliopsida</taxon>
        <taxon>Liliopsida</taxon>
        <taxon>Poales</taxon>
        <taxon>Poaceae</taxon>
        <taxon>PACMAD clade</taxon>
        <taxon>Panicoideae</taxon>
        <taxon>Panicodae</taxon>
        <taxon>Paniceae</taxon>
        <taxon>Cenchrinae</taxon>
        <taxon>Setaria</taxon>
    </lineage>
</organism>
<dbReference type="eggNOG" id="ENOG502R3ZS">
    <property type="taxonomic scope" value="Eukaryota"/>
</dbReference>
<evidence type="ECO:0000313" key="4">
    <source>
        <dbReference type="Proteomes" id="UP000004995"/>
    </source>
</evidence>
<dbReference type="Proteomes" id="UP000004995">
    <property type="component" value="Unassembled WGS sequence"/>
</dbReference>
<dbReference type="PANTHER" id="PTHR36885">
    <property type="entry name" value="EXPRESSED PROTEIN"/>
    <property type="match status" value="1"/>
</dbReference>
<dbReference type="PANTHER" id="PTHR36885:SF3">
    <property type="entry name" value="OS12G0485150 PROTEIN"/>
    <property type="match status" value="1"/>
</dbReference>
<sequence length="329" mass="35761">MAHHHSPSPSGSSSRRRLSELLGEQQEPFYLDLYLLEKGCSPAFLDAASCGGGASVCSTCWPRARSTGGRLLRRPAARRKKGRGVLRLLLSKILSGATTTAPAAAAAKKKRQQRPAAIGWRRPDADVKRTTPVRSANAGVPASPSAVECHHRTEVDEEREEEDDGEDEDEDESSKKQLSPVSVLERRLFEHLPPPPHAQKAFVLFSELLEAACTPTTLLSLLANAKQFRNSSKDGGGGSTPTTTPRRFRKKNNSHARREDTLPFERDLATATALVSSELAGARVRPEHVGPEREDIAADIAAAVLDAMTEEAAAELMMTMRMDQPWVCG</sequence>
<accession>K3Z7W8</accession>
<proteinExistence type="predicted"/>
<keyword evidence="4" id="KW-1185">Reference proteome</keyword>
<feature type="compositionally biased region" description="Basic residues" evidence="1">
    <location>
        <begin position="246"/>
        <end position="255"/>
    </location>
</feature>
<dbReference type="EMBL" id="CM003530">
    <property type="protein sequence ID" value="RCV18700.1"/>
    <property type="molecule type" value="Genomic_DNA"/>
</dbReference>
<evidence type="ECO:0000313" key="3">
    <source>
        <dbReference type="EnsemblPlants" id="KQL16468"/>
    </source>
</evidence>
<dbReference type="OrthoDB" id="695625at2759"/>
<gene>
    <name evidence="3" type="primary">LOC101762958</name>
    <name evidence="2" type="ORF">SETIT_3G323200v2</name>
</gene>
<feature type="compositionally biased region" description="Acidic residues" evidence="1">
    <location>
        <begin position="155"/>
        <end position="172"/>
    </location>
</feature>